<dbReference type="AlphaFoldDB" id="A0AAV8Q9M0"/>
<accession>A0AAV8Q9M0</accession>
<reference evidence="2 3" key="1">
    <citation type="submission" date="2022-12" db="EMBL/GenBank/DDBJ databases">
        <title>Chromosome-scale assembly of the Ensete ventricosum genome.</title>
        <authorList>
            <person name="Dussert Y."/>
            <person name="Stocks J."/>
            <person name="Wendawek A."/>
            <person name="Woldeyes F."/>
            <person name="Nichols R.A."/>
            <person name="Borrell J.S."/>
        </authorList>
    </citation>
    <scope>NUCLEOTIDE SEQUENCE [LARGE SCALE GENOMIC DNA]</scope>
    <source>
        <strain evidence="3">cv. Maze</strain>
        <tissue evidence="2">Seeds</tissue>
    </source>
</reference>
<feature type="region of interest" description="Disordered" evidence="1">
    <location>
        <begin position="1"/>
        <end position="38"/>
    </location>
</feature>
<protein>
    <submittedName>
        <fullName evidence="2">Uncharacterized protein</fullName>
    </submittedName>
</protein>
<keyword evidence="3" id="KW-1185">Reference proteome</keyword>
<dbReference type="EMBL" id="JAQQAF010000008">
    <property type="protein sequence ID" value="KAJ8466323.1"/>
    <property type="molecule type" value="Genomic_DNA"/>
</dbReference>
<evidence type="ECO:0000256" key="1">
    <source>
        <dbReference type="SAM" id="MobiDB-lite"/>
    </source>
</evidence>
<sequence length="133" mass="13569">MPCCGPSSYYKSAAPAPPSLVGKQPAAPQPSAEPSPPEAATALRCAVVAHRRPRQLQPPVACLRCAVVAAAMHTVTPSSTNVVLPLAVNARVVLSSLTTSAASASVVSAGSPNFCHERLSPVDLGHSQVCCNF</sequence>
<gene>
    <name evidence="2" type="ORF">OPV22_028875</name>
</gene>
<evidence type="ECO:0000313" key="3">
    <source>
        <dbReference type="Proteomes" id="UP001222027"/>
    </source>
</evidence>
<dbReference type="Proteomes" id="UP001222027">
    <property type="component" value="Unassembled WGS sequence"/>
</dbReference>
<proteinExistence type="predicted"/>
<evidence type="ECO:0000313" key="2">
    <source>
        <dbReference type="EMBL" id="KAJ8466323.1"/>
    </source>
</evidence>
<name>A0AAV8Q9M0_ENSVE</name>
<feature type="compositionally biased region" description="Pro residues" evidence="1">
    <location>
        <begin position="27"/>
        <end position="37"/>
    </location>
</feature>
<comment type="caution">
    <text evidence="2">The sequence shown here is derived from an EMBL/GenBank/DDBJ whole genome shotgun (WGS) entry which is preliminary data.</text>
</comment>
<organism evidence="2 3">
    <name type="scientific">Ensete ventricosum</name>
    <name type="common">Abyssinian banana</name>
    <name type="synonym">Musa ensete</name>
    <dbReference type="NCBI Taxonomy" id="4639"/>
    <lineage>
        <taxon>Eukaryota</taxon>
        <taxon>Viridiplantae</taxon>
        <taxon>Streptophyta</taxon>
        <taxon>Embryophyta</taxon>
        <taxon>Tracheophyta</taxon>
        <taxon>Spermatophyta</taxon>
        <taxon>Magnoliopsida</taxon>
        <taxon>Liliopsida</taxon>
        <taxon>Zingiberales</taxon>
        <taxon>Musaceae</taxon>
        <taxon>Ensete</taxon>
    </lineage>
</organism>